<reference evidence="2" key="1">
    <citation type="submission" date="2023-03" db="EMBL/GenBank/DDBJ databases">
        <title>Mating type loci evolution in Malassezia.</title>
        <authorList>
            <person name="Coelho M.A."/>
        </authorList>
    </citation>
    <scope>NUCLEOTIDE SEQUENCE</scope>
    <source>
        <strain evidence="2">CBS 10434</strain>
    </source>
</reference>
<evidence type="ECO:0000256" key="1">
    <source>
        <dbReference type="SAM" id="MobiDB-lite"/>
    </source>
</evidence>
<name>A0AAF0E614_9BASI</name>
<feature type="compositionally biased region" description="Low complexity" evidence="1">
    <location>
        <begin position="327"/>
        <end position="337"/>
    </location>
</feature>
<feature type="region of interest" description="Disordered" evidence="1">
    <location>
        <begin position="311"/>
        <end position="340"/>
    </location>
</feature>
<dbReference type="EMBL" id="CP119909">
    <property type="protein sequence ID" value="WFD19040.1"/>
    <property type="molecule type" value="Genomic_DNA"/>
</dbReference>
<proteinExistence type="predicted"/>
<keyword evidence="3" id="KW-1185">Reference proteome</keyword>
<feature type="region of interest" description="Disordered" evidence="1">
    <location>
        <begin position="65"/>
        <end position="85"/>
    </location>
</feature>
<evidence type="ECO:0000313" key="2">
    <source>
        <dbReference type="EMBL" id="WFD19040.1"/>
    </source>
</evidence>
<organism evidence="2 3">
    <name type="scientific">Malassezia caprae</name>
    <dbReference type="NCBI Taxonomy" id="1381934"/>
    <lineage>
        <taxon>Eukaryota</taxon>
        <taxon>Fungi</taxon>
        <taxon>Dikarya</taxon>
        <taxon>Basidiomycota</taxon>
        <taxon>Ustilaginomycotina</taxon>
        <taxon>Malasseziomycetes</taxon>
        <taxon>Malasseziales</taxon>
        <taxon>Malasseziaceae</taxon>
        <taxon>Malassezia</taxon>
    </lineage>
</organism>
<evidence type="ECO:0000313" key="3">
    <source>
        <dbReference type="Proteomes" id="UP001220961"/>
    </source>
</evidence>
<gene>
    <name evidence="2" type="ORF">MCAP1_001255</name>
</gene>
<dbReference type="AlphaFoldDB" id="A0AAF0E614"/>
<dbReference type="Proteomes" id="UP001220961">
    <property type="component" value="Chromosome 2"/>
</dbReference>
<accession>A0AAF0E614</accession>
<protein>
    <submittedName>
        <fullName evidence="2">Uncharacterized protein</fullName>
    </submittedName>
</protein>
<sequence>MQRPVLSPTLAFHEAREVCADLAALYAASELSMTMPEAAPTGSLGHIPDHELVRVRLHLRLPSLPSRLPPPQAADEAVTALDPESKQRLPPRLAALVTALQLRLRSTEPSTPMGLYTWQGMEPRTDFCVRCQSVQDELLASISPFSDETELSGIVYDTATKAWHIHWHCDLYMQHWRYTVATVRIQADLHLRLDIGTWAAHADAPRPQTPYHYTAHSVHPCAASDDPYMIEADLLSELASSVKVPDETPEQRHEHLSSQLTLLPSSMLMPGVLGSDVVSPWSEAIQLEERMRRAKELEAAALATDADIALTSWTTPPKPKPGGMQRSASQPSSSESPAVDRTINVPTLALGGPVALCRAAHLDVTLESMIGRQLQQSGSPFRTPRGTCATLLEVKIQNSSKDTPFVLHKVSIHMGSAIQGLADPFADTDDVRIVVEPLDPPSMYPMHVQPGILLTLLFEAHVECPHMDADQALAALTAWPASRHARVVIHGTPMRGAPTTQVTFVTDYNRSISVRLSQLDLQRAAIAEQAVRRATGATDAVLPVPALRAAPSDAAPPPPPKPWRAPSGMFRPSQAVAHTHRAYAWSKVDVFAEGCDPNEMASAMASLHGSLLATVDVSQHAPTLGLARVQLHVSLLHLSKEDMDLEVQWHPDSESASPGAVLPEQTSVRGTTCWATWAL</sequence>